<feature type="transmembrane region" description="Helical" evidence="8">
    <location>
        <begin position="93"/>
        <end position="111"/>
    </location>
</feature>
<dbReference type="InterPro" id="IPR011701">
    <property type="entry name" value="MFS"/>
</dbReference>
<dbReference type="PROSITE" id="PS50850">
    <property type="entry name" value="MFS"/>
    <property type="match status" value="1"/>
</dbReference>
<feature type="transmembrane region" description="Helical" evidence="8">
    <location>
        <begin position="187"/>
        <end position="209"/>
    </location>
</feature>
<feature type="transmembrane region" description="Helical" evidence="8">
    <location>
        <begin position="23"/>
        <end position="40"/>
    </location>
</feature>
<dbReference type="NCBIfam" id="TIGR00893">
    <property type="entry name" value="2A0114"/>
    <property type="match status" value="1"/>
</dbReference>
<feature type="transmembrane region" description="Helical" evidence="8">
    <location>
        <begin position="159"/>
        <end position="181"/>
    </location>
</feature>
<keyword evidence="11" id="KW-1185">Reference proteome</keyword>
<dbReference type="EMBL" id="BCSY01000087">
    <property type="protein sequence ID" value="GAS98712.1"/>
    <property type="molecule type" value="Genomic_DNA"/>
</dbReference>
<dbReference type="InterPro" id="IPR036259">
    <property type="entry name" value="MFS_trans_sf"/>
</dbReference>
<gene>
    <name evidence="10" type="ORF">RMCC_5677</name>
</gene>
<dbReference type="RefSeq" id="WP_062659502.1">
    <property type="nucleotide sequence ID" value="NZ_BCSY01000087.1"/>
</dbReference>
<dbReference type="OrthoDB" id="8596007at2"/>
<dbReference type="Proteomes" id="UP000069443">
    <property type="component" value="Unassembled WGS sequence"/>
</dbReference>
<dbReference type="STRING" id="228230.RMCC_5677"/>
<dbReference type="InterPro" id="IPR050382">
    <property type="entry name" value="MFS_Na/Anion_cotransporter"/>
</dbReference>
<feature type="transmembrane region" description="Helical" evidence="8">
    <location>
        <begin position="359"/>
        <end position="381"/>
    </location>
</feature>
<keyword evidence="3" id="KW-1003">Cell membrane</keyword>
<evidence type="ECO:0000256" key="3">
    <source>
        <dbReference type="ARBA" id="ARBA00022475"/>
    </source>
</evidence>
<dbReference type="PIRSF" id="PIRSF002808">
    <property type="entry name" value="Hexose_phosphate_transp"/>
    <property type="match status" value="1"/>
</dbReference>
<dbReference type="AlphaFoldDB" id="A0A100WI46"/>
<dbReference type="InterPro" id="IPR000849">
    <property type="entry name" value="Sugar_P_transporter"/>
</dbReference>
<evidence type="ECO:0000259" key="9">
    <source>
        <dbReference type="PROSITE" id="PS50850"/>
    </source>
</evidence>
<evidence type="ECO:0000256" key="4">
    <source>
        <dbReference type="ARBA" id="ARBA00022692"/>
    </source>
</evidence>
<feature type="transmembrane region" description="Helical" evidence="8">
    <location>
        <begin position="60"/>
        <end position="81"/>
    </location>
</feature>
<dbReference type="CDD" id="cd17319">
    <property type="entry name" value="MFS_ExuT_GudP_like"/>
    <property type="match status" value="1"/>
</dbReference>
<evidence type="ECO:0000256" key="1">
    <source>
        <dbReference type="ARBA" id="ARBA00004651"/>
    </source>
</evidence>
<dbReference type="PANTHER" id="PTHR11662">
    <property type="entry name" value="SOLUTE CARRIER FAMILY 17"/>
    <property type="match status" value="1"/>
</dbReference>
<accession>A0A100WI46</accession>
<comment type="caution">
    <text evidence="10">The sequence shown here is derived from an EMBL/GenBank/DDBJ whole genome shotgun (WGS) entry which is preliminary data.</text>
</comment>
<keyword evidence="2" id="KW-0813">Transport</keyword>
<feature type="domain" description="Major facilitator superfamily (MFS) profile" evidence="9">
    <location>
        <begin position="27"/>
        <end position="447"/>
    </location>
</feature>
<dbReference type="InterPro" id="IPR020846">
    <property type="entry name" value="MFS_dom"/>
</dbReference>
<keyword evidence="6 8" id="KW-0472">Membrane</keyword>
<evidence type="ECO:0000256" key="6">
    <source>
        <dbReference type="ARBA" id="ARBA00023136"/>
    </source>
</evidence>
<dbReference type="FunFam" id="1.20.1250.20:FF:000010">
    <property type="entry name" value="Probable glucarate transporter"/>
    <property type="match status" value="1"/>
</dbReference>
<feature type="transmembrane region" description="Helical" evidence="8">
    <location>
        <begin position="262"/>
        <end position="287"/>
    </location>
</feature>
<dbReference type="SUPFAM" id="SSF103473">
    <property type="entry name" value="MFS general substrate transporter"/>
    <property type="match status" value="1"/>
</dbReference>
<reference evidence="11" key="2">
    <citation type="submission" date="2016-02" db="EMBL/GenBank/DDBJ databases">
        <title>Draft genome sequence of five rapidly growing Mycobacterium species.</title>
        <authorList>
            <person name="Katahira K."/>
            <person name="Gotou Y."/>
            <person name="Iida K."/>
            <person name="Ogura Y."/>
            <person name="Hayashi T."/>
        </authorList>
    </citation>
    <scope>NUCLEOTIDE SEQUENCE [LARGE SCALE GENOMIC DNA]</scope>
    <source>
        <strain evidence="11">JCM15298</strain>
    </source>
</reference>
<feature type="transmembrane region" description="Helical" evidence="8">
    <location>
        <begin position="335"/>
        <end position="353"/>
    </location>
</feature>
<feature type="transmembrane region" description="Helical" evidence="8">
    <location>
        <begin position="299"/>
        <end position="323"/>
    </location>
</feature>
<evidence type="ECO:0000256" key="7">
    <source>
        <dbReference type="ARBA" id="ARBA00038514"/>
    </source>
</evidence>
<evidence type="ECO:0000313" key="11">
    <source>
        <dbReference type="Proteomes" id="UP000069443"/>
    </source>
</evidence>
<protein>
    <submittedName>
        <fullName evidence="10">D-galactonate transporter</fullName>
    </submittedName>
</protein>
<proteinExistence type="inferred from homology"/>
<keyword evidence="4 8" id="KW-0812">Transmembrane</keyword>
<name>A0A100WI46_MYCCR</name>
<comment type="similarity">
    <text evidence="7">Belongs to the major facilitator superfamily. Phthalate permease family.</text>
</comment>
<feature type="transmembrane region" description="Helical" evidence="8">
    <location>
        <begin position="388"/>
        <end position="411"/>
    </location>
</feature>
<dbReference type="GO" id="GO:0022857">
    <property type="term" value="F:transmembrane transporter activity"/>
    <property type="evidence" value="ECO:0007669"/>
    <property type="project" value="InterPro"/>
</dbReference>
<keyword evidence="5 8" id="KW-1133">Transmembrane helix</keyword>
<dbReference type="PANTHER" id="PTHR11662:SF399">
    <property type="entry name" value="FI19708P1-RELATED"/>
    <property type="match status" value="1"/>
</dbReference>
<comment type="subcellular location">
    <subcellularLocation>
        <location evidence="1">Cell membrane</location>
        <topology evidence="1">Multi-pass membrane protein</topology>
    </subcellularLocation>
</comment>
<evidence type="ECO:0000313" key="10">
    <source>
        <dbReference type="EMBL" id="GAS98712.1"/>
    </source>
</evidence>
<evidence type="ECO:0000256" key="2">
    <source>
        <dbReference type="ARBA" id="ARBA00022448"/>
    </source>
</evidence>
<dbReference type="GO" id="GO:0005886">
    <property type="term" value="C:plasma membrane"/>
    <property type="evidence" value="ECO:0007669"/>
    <property type="project" value="UniProtKB-SubCell"/>
</dbReference>
<evidence type="ECO:0000256" key="8">
    <source>
        <dbReference type="SAM" id="Phobius"/>
    </source>
</evidence>
<dbReference type="Pfam" id="PF07690">
    <property type="entry name" value="MFS_1"/>
    <property type="match status" value="1"/>
</dbReference>
<sequence length="456" mass="48910">MNPATTAPADSPHRTPAAKAGHVRYVILAMLFAVTVINYADRSTISMAGDAIQDALGIDSVTLGYIFSAFGWSYLVAQIPAGWLLDRYGSKKVYCGAILSWSIFTVCQGFVGNFSMGTAVGLLFILRLLVGLAEGPSFPGNSRIVAAWFPAKERATSVAIFQSAQYFAAAAFSPLMGWLVVAAGWQHVFTIVGGIGVVFGLLWMVVIYAPRNHPRVSQAELDYIREGGALVDMDAGSAAPAQAKGTNQLHYVKALLKNRMMLGVYFGQYFLNTITWFFLTWFPVYLVQERHMSILKAGFVAALPAVCGFIGGILGGVLSDGLMRHGWSQTKARKLPIVVGLLMATSIIACNYVDASWLVVLLMAVSFFGKAFGAQGWVIVADTTPKEIAGLSGGVFNTFGSLAAITTPIVIGYLVKTQGSFELALVYVGLSALLSIVCYLVVVGPIKRLDIADLER</sequence>
<reference evidence="11" key="1">
    <citation type="journal article" date="2016" name="Genome Announc.">
        <title>Draft Genome Sequences of Five Rapidly Growing Mycobacterium Species, M. thermoresistibile, M. fortuitum subsp. acetamidolyticum, M. canariasense, M. brisbanense, and M. novocastrense.</title>
        <authorList>
            <person name="Katahira K."/>
            <person name="Ogura Y."/>
            <person name="Gotoh Y."/>
            <person name="Hayashi T."/>
        </authorList>
    </citation>
    <scope>NUCLEOTIDE SEQUENCE [LARGE SCALE GENOMIC DNA]</scope>
    <source>
        <strain evidence="11">JCM15298</strain>
    </source>
</reference>
<dbReference type="Gene3D" id="1.20.1250.20">
    <property type="entry name" value="MFS general substrate transporter like domains"/>
    <property type="match status" value="2"/>
</dbReference>
<evidence type="ECO:0000256" key="5">
    <source>
        <dbReference type="ARBA" id="ARBA00022989"/>
    </source>
</evidence>
<organism evidence="10 11">
    <name type="scientific">Mycolicibacterium canariasense</name>
    <name type="common">Mycobacterium canariasense</name>
    <dbReference type="NCBI Taxonomy" id="228230"/>
    <lineage>
        <taxon>Bacteria</taxon>
        <taxon>Bacillati</taxon>
        <taxon>Actinomycetota</taxon>
        <taxon>Actinomycetes</taxon>
        <taxon>Mycobacteriales</taxon>
        <taxon>Mycobacteriaceae</taxon>
        <taxon>Mycolicibacterium</taxon>
    </lineage>
</organism>
<feature type="transmembrane region" description="Helical" evidence="8">
    <location>
        <begin position="423"/>
        <end position="446"/>
    </location>
</feature>